<sequence length="99" mass="11322">MIEVLELPGCLSQGEAIQEALEMIEDAKRAWLEVALEDGREIPEPARDIEEYSGKLNIRIPKSLHRILSEKAKEENVSLNQYINYQLSRGVGYQQKKPL</sequence>
<gene>
    <name evidence="1" type="ORF">ACFO8Q_21955</name>
</gene>
<dbReference type="SUPFAM" id="SSF47598">
    <property type="entry name" value="Ribbon-helix-helix"/>
    <property type="match status" value="1"/>
</dbReference>
<reference evidence="2" key="1">
    <citation type="journal article" date="2019" name="Int. J. Syst. Evol. Microbiol.">
        <title>The Global Catalogue of Microorganisms (GCM) 10K type strain sequencing project: providing services to taxonomists for standard genome sequencing and annotation.</title>
        <authorList>
            <consortium name="The Broad Institute Genomics Platform"/>
            <consortium name="The Broad Institute Genome Sequencing Center for Infectious Disease"/>
            <person name="Wu L."/>
            <person name="Ma J."/>
        </authorList>
    </citation>
    <scope>NUCLEOTIDE SEQUENCE [LARGE SCALE GENOMIC DNA]</scope>
    <source>
        <strain evidence="2">WYCCWR 12678</strain>
    </source>
</reference>
<dbReference type="SUPFAM" id="SSF143100">
    <property type="entry name" value="TTHA1013/TTHA0281-like"/>
    <property type="match status" value="1"/>
</dbReference>
<organism evidence="1 2">
    <name type="scientific">Effusibacillus consociatus</name>
    <dbReference type="NCBI Taxonomy" id="1117041"/>
    <lineage>
        <taxon>Bacteria</taxon>
        <taxon>Bacillati</taxon>
        <taxon>Bacillota</taxon>
        <taxon>Bacilli</taxon>
        <taxon>Bacillales</taxon>
        <taxon>Alicyclobacillaceae</taxon>
        <taxon>Effusibacillus</taxon>
    </lineage>
</organism>
<name>A0ABV9Q7N7_9BACL</name>
<dbReference type="InterPro" id="IPR035069">
    <property type="entry name" value="TTHA1013/TTHA0281-like"/>
</dbReference>
<dbReference type="InterPro" id="IPR010985">
    <property type="entry name" value="Ribbon_hlx_hlx"/>
</dbReference>
<keyword evidence="2" id="KW-1185">Reference proteome</keyword>
<comment type="caution">
    <text evidence="1">The sequence shown here is derived from an EMBL/GenBank/DDBJ whole genome shotgun (WGS) entry which is preliminary data.</text>
</comment>
<dbReference type="InterPro" id="IPR013321">
    <property type="entry name" value="Arc_rbn_hlx_hlx"/>
</dbReference>
<evidence type="ECO:0000313" key="1">
    <source>
        <dbReference type="EMBL" id="MFC4769953.1"/>
    </source>
</evidence>
<dbReference type="RefSeq" id="WP_380029068.1">
    <property type="nucleotide sequence ID" value="NZ_JBHSHC010000153.1"/>
</dbReference>
<dbReference type="Gene3D" id="3.30.160.250">
    <property type="match status" value="1"/>
</dbReference>
<dbReference type="Pfam" id="PF05534">
    <property type="entry name" value="HicB"/>
    <property type="match status" value="1"/>
</dbReference>
<dbReference type="Gene3D" id="1.10.1220.10">
    <property type="entry name" value="Met repressor-like"/>
    <property type="match status" value="1"/>
</dbReference>
<protein>
    <submittedName>
        <fullName evidence="1">Toxin-antitoxin system HicB family antitoxin</fullName>
    </submittedName>
</protein>
<dbReference type="Proteomes" id="UP001596002">
    <property type="component" value="Unassembled WGS sequence"/>
</dbReference>
<accession>A0ABV9Q7N7</accession>
<proteinExistence type="predicted"/>
<dbReference type="EMBL" id="JBHSHC010000153">
    <property type="protein sequence ID" value="MFC4769953.1"/>
    <property type="molecule type" value="Genomic_DNA"/>
</dbReference>
<dbReference type="InterPro" id="IPR008651">
    <property type="entry name" value="Uncharacterised_HicB"/>
</dbReference>
<evidence type="ECO:0000313" key="2">
    <source>
        <dbReference type="Proteomes" id="UP001596002"/>
    </source>
</evidence>